<comment type="similarity">
    <text evidence="1">Belongs to the Gfa family.</text>
</comment>
<proteinExistence type="inferred from homology"/>
<dbReference type="AlphaFoldDB" id="A0A139A8A8"/>
<evidence type="ECO:0000256" key="1">
    <source>
        <dbReference type="ARBA" id="ARBA00005495"/>
    </source>
</evidence>
<dbReference type="InterPro" id="IPR006913">
    <property type="entry name" value="CENP-V/GFA"/>
</dbReference>
<dbReference type="STRING" id="1344416.A0A139A8A8"/>
<gene>
    <name evidence="5" type="ORF">M427DRAFT_58951</name>
</gene>
<keyword evidence="2" id="KW-0479">Metal-binding</keyword>
<sequence length="156" mass="16983">MSNIKFACPCGSVTAVSKADPVLMAYCHCDSCSRNYCSYIAPIGLWKVTDVEITGELETKTLTSGPNATLRKSCPKCHSRFTTDPGGKGHIAVLYPVLSEDMGKSWFKPAMHIYCQDAEGRNLRPSTIKDGLPKFYDLPPALGGTGKLLEENHPTL</sequence>
<reference evidence="5 6" key="1">
    <citation type="journal article" date="2015" name="Genome Biol. Evol.">
        <title>Phylogenomic analyses indicate that early fungi evolved digesting cell walls of algal ancestors of land plants.</title>
        <authorList>
            <person name="Chang Y."/>
            <person name="Wang S."/>
            <person name="Sekimoto S."/>
            <person name="Aerts A.L."/>
            <person name="Choi C."/>
            <person name="Clum A."/>
            <person name="LaButti K.M."/>
            <person name="Lindquist E.A."/>
            <person name="Yee Ngan C."/>
            <person name="Ohm R.A."/>
            <person name="Salamov A.A."/>
            <person name="Grigoriev I.V."/>
            <person name="Spatafora J.W."/>
            <person name="Berbee M.L."/>
        </authorList>
    </citation>
    <scope>NUCLEOTIDE SEQUENCE [LARGE SCALE GENOMIC DNA]</scope>
    <source>
        <strain evidence="5 6">JEL478</strain>
    </source>
</reference>
<keyword evidence="3" id="KW-0862">Zinc</keyword>
<dbReference type="GO" id="GO:0046872">
    <property type="term" value="F:metal ion binding"/>
    <property type="evidence" value="ECO:0007669"/>
    <property type="project" value="UniProtKB-KW"/>
</dbReference>
<evidence type="ECO:0000313" key="6">
    <source>
        <dbReference type="Proteomes" id="UP000070544"/>
    </source>
</evidence>
<evidence type="ECO:0000313" key="5">
    <source>
        <dbReference type="EMBL" id="KXS13032.1"/>
    </source>
</evidence>
<dbReference type="InterPro" id="IPR011057">
    <property type="entry name" value="Mss4-like_sf"/>
</dbReference>
<dbReference type="SUPFAM" id="SSF51316">
    <property type="entry name" value="Mss4-like"/>
    <property type="match status" value="1"/>
</dbReference>
<name>A0A139A8A8_GONPJ</name>
<keyword evidence="6" id="KW-1185">Reference proteome</keyword>
<dbReference type="Pfam" id="PF04828">
    <property type="entry name" value="GFA"/>
    <property type="match status" value="1"/>
</dbReference>
<feature type="domain" description="CENP-V/GFA" evidence="4">
    <location>
        <begin position="5"/>
        <end position="117"/>
    </location>
</feature>
<accession>A0A139A8A8</accession>
<dbReference type="EMBL" id="KQ965782">
    <property type="protein sequence ID" value="KXS13032.1"/>
    <property type="molecule type" value="Genomic_DNA"/>
</dbReference>
<evidence type="ECO:0000256" key="3">
    <source>
        <dbReference type="ARBA" id="ARBA00022833"/>
    </source>
</evidence>
<dbReference type="GO" id="GO:0016846">
    <property type="term" value="F:carbon-sulfur lyase activity"/>
    <property type="evidence" value="ECO:0007669"/>
    <property type="project" value="InterPro"/>
</dbReference>
<dbReference type="OrthoDB" id="5320223at2759"/>
<protein>
    <recommendedName>
        <fullName evidence="4">CENP-V/GFA domain-containing protein</fullName>
    </recommendedName>
</protein>
<dbReference type="Gene3D" id="3.90.1590.10">
    <property type="entry name" value="glutathione-dependent formaldehyde- activating enzyme (gfa)"/>
    <property type="match status" value="1"/>
</dbReference>
<evidence type="ECO:0000259" key="4">
    <source>
        <dbReference type="Pfam" id="PF04828"/>
    </source>
</evidence>
<organism evidence="5 6">
    <name type="scientific">Gonapodya prolifera (strain JEL478)</name>
    <name type="common">Monoblepharis prolifera</name>
    <dbReference type="NCBI Taxonomy" id="1344416"/>
    <lineage>
        <taxon>Eukaryota</taxon>
        <taxon>Fungi</taxon>
        <taxon>Fungi incertae sedis</taxon>
        <taxon>Chytridiomycota</taxon>
        <taxon>Chytridiomycota incertae sedis</taxon>
        <taxon>Monoblepharidomycetes</taxon>
        <taxon>Monoblepharidales</taxon>
        <taxon>Gonapodyaceae</taxon>
        <taxon>Gonapodya</taxon>
    </lineage>
</organism>
<dbReference type="Proteomes" id="UP000070544">
    <property type="component" value="Unassembled WGS sequence"/>
</dbReference>
<evidence type="ECO:0000256" key="2">
    <source>
        <dbReference type="ARBA" id="ARBA00022723"/>
    </source>
</evidence>